<dbReference type="RefSeq" id="WP_291796092.1">
    <property type="nucleotide sequence ID" value="NZ_BAAAPZ010000020.1"/>
</dbReference>
<name>A0ABP5IVC3_9MICO</name>
<dbReference type="Pfam" id="PF12697">
    <property type="entry name" value="Abhydrolase_6"/>
    <property type="match status" value="1"/>
</dbReference>
<comment type="caution">
    <text evidence="2">The sequence shown here is derived from an EMBL/GenBank/DDBJ whole genome shotgun (WGS) entry which is preliminary data.</text>
</comment>
<organism evidence="2 3">
    <name type="scientific">Brevibacterium salitolerans</name>
    <dbReference type="NCBI Taxonomy" id="1403566"/>
    <lineage>
        <taxon>Bacteria</taxon>
        <taxon>Bacillati</taxon>
        <taxon>Actinomycetota</taxon>
        <taxon>Actinomycetes</taxon>
        <taxon>Micrococcales</taxon>
        <taxon>Brevibacteriaceae</taxon>
        <taxon>Brevibacterium</taxon>
    </lineage>
</organism>
<keyword evidence="3" id="KW-1185">Reference proteome</keyword>
<dbReference type="InterPro" id="IPR000073">
    <property type="entry name" value="AB_hydrolase_1"/>
</dbReference>
<accession>A0ABP5IVC3</accession>
<dbReference type="Proteomes" id="UP001500984">
    <property type="component" value="Unassembled WGS sequence"/>
</dbReference>
<dbReference type="InterPro" id="IPR029058">
    <property type="entry name" value="AB_hydrolase_fold"/>
</dbReference>
<protein>
    <submittedName>
        <fullName evidence="2">Alpha/beta fold hydrolase</fullName>
    </submittedName>
</protein>
<gene>
    <name evidence="2" type="ORF">GCM10009823_33890</name>
</gene>
<proteinExistence type="predicted"/>
<evidence type="ECO:0000313" key="3">
    <source>
        <dbReference type="Proteomes" id="UP001500984"/>
    </source>
</evidence>
<keyword evidence="2" id="KW-0378">Hydrolase</keyword>
<dbReference type="GO" id="GO:0016787">
    <property type="term" value="F:hydrolase activity"/>
    <property type="evidence" value="ECO:0007669"/>
    <property type="project" value="UniProtKB-KW"/>
</dbReference>
<feature type="domain" description="AB hydrolase-1" evidence="1">
    <location>
        <begin position="19"/>
        <end position="231"/>
    </location>
</feature>
<dbReference type="InterPro" id="IPR012354">
    <property type="entry name" value="Esterase_lipase"/>
</dbReference>
<reference evidence="3" key="1">
    <citation type="journal article" date="2019" name="Int. J. Syst. Evol. Microbiol.">
        <title>The Global Catalogue of Microorganisms (GCM) 10K type strain sequencing project: providing services to taxonomists for standard genome sequencing and annotation.</title>
        <authorList>
            <consortium name="The Broad Institute Genomics Platform"/>
            <consortium name="The Broad Institute Genome Sequencing Center for Infectious Disease"/>
            <person name="Wu L."/>
            <person name="Ma J."/>
        </authorList>
    </citation>
    <scope>NUCLEOTIDE SEQUENCE [LARGE SCALE GENOMIC DNA]</scope>
    <source>
        <strain evidence="3">JCM 15900</strain>
    </source>
</reference>
<sequence>MMDPHSPWLREGAAEAPAVLLLHGFTGSPGAFLSLADEFARDPGPGLPGITVSVPLLPGHGGTWQELARTGWDDWLGAALTEYDRLAAAHPAVVVAGLSMGGALACALGVERDPAALVLVNPALRIDSPLAPLLPVLGRVVPSIPAIGDDIAMPGVSEHAGDRTPLAALRSFHAALPGLCDRLWAIRAPVTCCLSGADSVVSPRSHRILRSRLTAPLTTVPLRRSRHVATVDYDAPVIADRIRRALGQAVASGAPGGGA</sequence>
<evidence type="ECO:0000313" key="2">
    <source>
        <dbReference type="EMBL" id="GAA2107217.1"/>
    </source>
</evidence>
<dbReference type="Gene3D" id="3.40.50.1820">
    <property type="entry name" value="alpha/beta hydrolase"/>
    <property type="match status" value="1"/>
</dbReference>
<evidence type="ECO:0000259" key="1">
    <source>
        <dbReference type="Pfam" id="PF12697"/>
    </source>
</evidence>
<dbReference type="EMBL" id="BAAAPZ010000020">
    <property type="protein sequence ID" value="GAA2107217.1"/>
    <property type="molecule type" value="Genomic_DNA"/>
</dbReference>
<dbReference type="PIRSF" id="PIRSF017388">
    <property type="entry name" value="Esterase_lipase"/>
    <property type="match status" value="1"/>
</dbReference>
<dbReference type="SUPFAM" id="SSF53474">
    <property type="entry name" value="alpha/beta-Hydrolases"/>
    <property type="match status" value="1"/>
</dbReference>